<dbReference type="SUPFAM" id="SSF52743">
    <property type="entry name" value="Subtilisin-like"/>
    <property type="match status" value="1"/>
</dbReference>
<evidence type="ECO:0000256" key="7">
    <source>
        <dbReference type="PROSITE-ProRule" id="PRU01032"/>
    </source>
</evidence>
<dbReference type="PANTHER" id="PTHR14218">
    <property type="entry name" value="PROTEASE S8 TRIPEPTIDYL PEPTIDASE I CLN2"/>
    <property type="match status" value="1"/>
</dbReference>
<evidence type="ECO:0000259" key="9">
    <source>
        <dbReference type="PROSITE" id="PS51695"/>
    </source>
</evidence>
<comment type="caution">
    <text evidence="10">The sequence shown here is derived from an EMBL/GenBank/DDBJ whole genome shotgun (WGS) entry which is preliminary data.</text>
</comment>
<feature type="binding site" evidence="7">
    <location>
        <position position="586"/>
    </location>
    <ligand>
        <name>Ca(2+)</name>
        <dbReference type="ChEBI" id="CHEBI:29108"/>
    </ligand>
</feature>
<feature type="active site" description="Charge relay system" evidence="7">
    <location>
        <position position="527"/>
    </location>
</feature>
<dbReference type="InterPro" id="IPR023828">
    <property type="entry name" value="Peptidase_S8_Ser-AS"/>
</dbReference>
<feature type="domain" description="Peptidase S53" evidence="9">
    <location>
        <begin position="221"/>
        <end position="608"/>
    </location>
</feature>
<dbReference type="PROSITE" id="PS51695">
    <property type="entry name" value="SEDOLISIN"/>
    <property type="match status" value="1"/>
</dbReference>
<evidence type="ECO:0000256" key="1">
    <source>
        <dbReference type="ARBA" id="ARBA00022670"/>
    </source>
</evidence>
<evidence type="ECO:0000256" key="6">
    <source>
        <dbReference type="ARBA" id="ARBA00023145"/>
    </source>
</evidence>
<evidence type="ECO:0000256" key="5">
    <source>
        <dbReference type="ARBA" id="ARBA00022837"/>
    </source>
</evidence>
<dbReference type="CDD" id="cd04056">
    <property type="entry name" value="Peptidases_S53"/>
    <property type="match status" value="1"/>
</dbReference>
<dbReference type="EMBL" id="BSOB01000021">
    <property type="protein sequence ID" value="GLQ93614.1"/>
    <property type="molecule type" value="Genomic_DNA"/>
</dbReference>
<dbReference type="InterPro" id="IPR030400">
    <property type="entry name" value="Sedolisin_dom"/>
</dbReference>
<feature type="active site" description="Charge relay system" evidence="7">
    <location>
        <position position="292"/>
    </location>
</feature>
<feature type="binding site" evidence="7">
    <location>
        <position position="569"/>
    </location>
    <ligand>
        <name>Ca(2+)</name>
        <dbReference type="ChEBI" id="CHEBI:29108"/>
    </ligand>
</feature>
<dbReference type="RefSeq" id="WP_284321321.1">
    <property type="nucleotide sequence ID" value="NZ_BSOB01000021.1"/>
</dbReference>
<dbReference type="SUPFAM" id="SSF54897">
    <property type="entry name" value="Protease propeptides/inhibitors"/>
    <property type="match status" value="1"/>
</dbReference>
<dbReference type="InterPro" id="IPR050819">
    <property type="entry name" value="Tripeptidyl-peptidase_I"/>
</dbReference>
<feature type="binding site" evidence="7">
    <location>
        <position position="568"/>
    </location>
    <ligand>
        <name>Ca(2+)</name>
        <dbReference type="ChEBI" id="CHEBI:29108"/>
    </ligand>
</feature>
<accession>A0ABQ5XPI7</accession>
<dbReference type="Pfam" id="PF09286">
    <property type="entry name" value="Pro-kuma_activ"/>
    <property type="match status" value="1"/>
</dbReference>
<feature type="binding site" evidence="7">
    <location>
        <position position="588"/>
    </location>
    <ligand>
        <name>Ca(2+)</name>
        <dbReference type="ChEBI" id="CHEBI:29108"/>
    </ligand>
</feature>
<dbReference type="PROSITE" id="PS00138">
    <property type="entry name" value="SUBTILASE_SER"/>
    <property type="match status" value="1"/>
</dbReference>
<dbReference type="InterPro" id="IPR015366">
    <property type="entry name" value="S53_propep"/>
</dbReference>
<keyword evidence="5 7" id="KW-0106">Calcium</keyword>
<gene>
    <name evidence="10" type="ORF">GCM10007901_25650</name>
</gene>
<keyword evidence="11" id="KW-1185">Reference proteome</keyword>
<feature type="active site" description="Charge relay system" evidence="7">
    <location>
        <position position="296"/>
    </location>
</feature>
<feature type="signal peptide" evidence="8">
    <location>
        <begin position="1"/>
        <end position="26"/>
    </location>
</feature>
<keyword evidence="2 7" id="KW-0479">Metal-binding</keyword>
<dbReference type="PANTHER" id="PTHR14218:SF15">
    <property type="entry name" value="TRIPEPTIDYL-PEPTIDASE 1"/>
    <property type="match status" value="1"/>
</dbReference>
<dbReference type="CDD" id="cd11377">
    <property type="entry name" value="Pro-peptidase_S53"/>
    <property type="match status" value="1"/>
</dbReference>
<dbReference type="Proteomes" id="UP001156670">
    <property type="component" value="Unassembled WGS sequence"/>
</dbReference>
<evidence type="ECO:0000256" key="2">
    <source>
        <dbReference type="ARBA" id="ARBA00022723"/>
    </source>
</evidence>
<evidence type="ECO:0000313" key="10">
    <source>
        <dbReference type="EMBL" id="GLQ93614.1"/>
    </source>
</evidence>
<dbReference type="InterPro" id="IPR036852">
    <property type="entry name" value="Peptidase_S8/S53_dom_sf"/>
</dbReference>
<keyword evidence="8" id="KW-0732">Signal</keyword>
<keyword evidence="6" id="KW-0865">Zymogen</keyword>
<proteinExistence type="predicted"/>
<keyword evidence="1 7" id="KW-0645">Protease</keyword>
<evidence type="ECO:0000256" key="3">
    <source>
        <dbReference type="ARBA" id="ARBA00022801"/>
    </source>
</evidence>
<organism evidence="10 11">
    <name type="scientific">Dyella acidisoli</name>
    <dbReference type="NCBI Taxonomy" id="1867834"/>
    <lineage>
        <taxon>Bacteria</taxon>
        <taxon>Pseudomonadati</taxon>
        <taxon>Pseudomonadota</taxon>
        <taxon>Gammaproteobacteria</taxon>
        <taxon>Lysobacterales</taxon>
        <taxon>Rhodanobacteraceae</taxon>
        <taxon>Dyella</taxon>
    </lineage>
</organism>
<evidence type="ECO:0000313" key="11">
    <source>
        <dbReference type="Proteomes" id="UP001156670"/>
    </source>
</evidence>
<name>A0ABQ5XPI7_9GAMM</name>
<sequence>MKKSCISNYRKLLLPLALSLCVTAHAQDAWVATRTHASLQNTGSQVVTLTAAHHPTIEAARVSELESGKPMHVSLSLNLRNVTELETFLEDVNNPHSPLYQQFLTPEQFKARFAPTDDQVKAVIAHLTAYGFHHVEVASNNMLVSADGNAAAVNAAFHAQMKTFTFKNKQHYANGADVTVPAALGEIVDAVVGLQDYAKPHTLMHRASDKSMIAAAAGEVAHNPTDFASIYDAGSTPTASKTVVGIITWGDLSQTISDLATFTMANHLPTVNTHVSPGSAGTLAVDQNAFSEWNLDSQSIIGISGGVKQLVFYTAVNGDSQDSGLTNATLMAAYNKAVTENVAKVINVSLGGDETAAHNDGSQAADDKVFAQAVAQGQTFSIASGDEGVYGWSNDPTEGAQGYVANGNGVVQIDLSHYSVEEPATSPYVIAVGGTTLKTIGSKTWAGETVWNEGLSYVDETNGDFNERLWASTGGVSLFETAPSWQTRVLGANVTKRQLPDVAFDAALSTGANIYLQGQAQAIGGTSLASPLFVGVWARMESAHNNTLGMPARNMYIHFNKHKAPLHDVVSGNNGYEGHGYNAKVGYDNTTGWGSLNISAFDSYITKYW</sequence>
<comment type="cofactor">
    <cofactor evidence="7">
        <name>Ca(2+)</name>
        <dbReference type="ChEBI" id="CHEBI:29108"/>
    </cofactor>
    <text evidence="7">Binds 1 Ca(2+) ion per subunit.</text>
</comment>
<evidence type="ECO:0000256" key="8">
    <source>
        <dbReference type="SAM" id="SignalP"/>
    </source>
</evidence>
<feature type="chain" id="PRO_5046339631" evidence="8">
    <location>
        <begin position="27"/>
        <end position="609"/>
    </location>
</feature>
<reference evidence="11" key="1">
    <citation type="journal article" date="2019" name="Int. J. Syst. Evol. Microbiol.">
        <title>The Global Catalogue of Microorganisms (GCM) 10K type strain sequencing project: providing services to taxonomists for standard genome sequencing and annotation.</title>
        <authorList>
            <consortium name="The Broad Institute Genomics Platform"/>
            <consortium name="The Broad Institute Genome Sequencing Center for Infectious Disease"/>
            <person name="Wu L."/>
            <person name="Ma J."/>
        </authorList>
    </citation>
    <scope>NUCLEOTIDE SEQUENCE [LARGE SCALE GENOMIC DNA]</scope>
    <source>
        <strain evidence="11">NBRC 111980</strain>
    </source>
</reference>
<keyword evidence="4 7" id="KW-0720">Serine protease</keyword>
<keyword evidence="3 7" id="KW-0378">Hydrolase</keyword>
<protein>
    <submittedName>
        <fullName evidence="10">Sedolisin-B</fullName>
    </submittedName>
</protein>
<evidence type="ECO:0000256" key="4">
    <source>
        <dbReference type="ARBA" id="ARBA00022825"/>
    </source>
</evidence>
<dbReference type="Gene3D" id="3.40.50.200">
    <property type="entry name" value="Peptidase S8/S53 domain"/>
    <property type="match status" value="1"/>
</dbReference>
<dbReference type="SMART" id="SM00944">
    <property type="entry name" value="Pro-kuma_activ"/>
    <property type="match status" value="1"/>
</dbReference>